<reference evidence="2 3" key="1">
    <citation type="submission" date="2017-06" db="EMBL/GenBank/DDBJ databases">
        <title>Draft genome sequence of a variant of Elsinoe murrayae.</title>
        <authorList>
            <person name="Cheng Q."/>
        </authorList>
    </citation>
    <scope>NUCLEOTIDE SEQUENCE [LARGE SCALE GENOMIC DNA]</scope>
    <source>
        <strain evidence="2 3">CQ-2017a</strain>
    </source>
</reference>
<dbReference type="AlphaFoldDB" id="A0A2K1QKD2"/>
<protein>
    <submittedName>
        <fullName evidence="2">Rho1 guanine nucleotide exchange factor 3</fullName>
    </submittedName>
</protein>
<evidence type="ECO:0000313" key="3">
    <source>
        <dbReference type="Proteomes" id="UP000243797"/>
    </source>
</evidence>
<accession>A0A2K1QKD2</accession>
<dbReference type="STRING" id="2082308.A0A2K1QKD2"/>
<proteinExistence type="predicted"/>
<dbReference type="EMBL" id="NKHZ01000077">
    <property type="protein sequence ID" value="PNS15313.1"/>
    <property type="molecule type" value="Genomic_DNA"/>
</dbReference>
<comment type="caution">
    <text evidence="2">The sequence shown here is derived from an EMBL/GenBank/DDBJ whole genome shotgun (WGS) entry which is preliminary data.</text>
</comment>
<dbReference type="Proteomes" id="UP000243797">
    <property type="component" value="Unassembled WGS sequence"/>
</dbReference>
<sequence>MSHKERLGDDLDAAQQRPILPLSVERTKAIIDHCLNSYFEKKLGEQAQRSPNDDRSYFNQNPSLAVRSADSGSKSSEEIRPPGSFDDFPEVLVDSSLSTPEEPPSASIRSFADFDHLTFSSQVNLSSSPLSDSARPPVHSGRISRKPVPPPPNRRPPALPGSSNQMRQGKPSRGPSNSHTFPRPGPATPENRLPPERYEQAKQIFKPLEDYLQQNYGRHDSINASFSTFRPRVTGRTHSESALRTPPPESMDKTQPSTSAQRNDEMFQIDAKMLLLGDFMENGDW</sequence>
<evidence type="ECO:0000256" key="1">
    <source>
        <dbReference type="SAM" id="MobiDB-lite"/>
    </source>
</evidence>
<dbReference type="InParanoid" id="A0A2K1QKD2"/>
<keyword evidence="3" id="KW-1185">Reference proteome</keyword>
<feature type="region of interest" description="Disordered" evidence="1">
    <location>
        <begin position="44"/>
        <end position="109"/>
    </location>
</feature>
<feature type="region of interest" description="Disordered" evidence="1">
    <location>
        <begin position="122"/>
        <end position="199"/>
    </location>
</feature>
<name>A0A2K1QKD2_9PEZI</name>
<organism evidence="2 3">
    <name type="scientific">Sphaceloma murrayae</name>
    <dbReference type="NCBI Taxonomy" id="2082308"/>
    <lineage>
        <taxon>Eukaryota</taxon>
        <taxon>Fungi</taxon>
        <taxon>Dikarya</taxon>
        <taxon>Ascomycota</taxon>
        <taxon>Pezizomycotina</taxon>
        <taxon>Dothideomycetes</taxon>
        <taxon>Dothideomycetidae</taxon>
        <taxon>Myriangiales</taxon>
        <taxon>Elsinoaceae</taxon>
        <taxon>Sphaceloma</taxon>
    </lineage>
</organism>
<feature type="compositionally biased region" description="Low complexity" evidence="1">
    <location>
        <begin position="122"/>
        <end position="133"/>
    </location>
</feature>
<feature type="region of interest" description="Disordered" evidence="1">
    <location>
        <begin position="227"/>
        <end position="264"/>
    </location>
</feature>
<evidence type="ECO:0000313" key="2">
    <source>
        <dbReference type="EMBL" id="PNS15313.1"/>
    </source>
</evidence>
<gene>
    <name evidence="2" type="ORF">CAC42_5484</name>
</gene>
<feature type="compositionally biased region" description="Pro residues" evidence="1">
    <location>
        <begin position="147"/>
        <end position="159"/>
    </location>
</feature>